<keyword evidence="2" id="KW-1185">Reference proteome</keyword>
<dbReference type="SUPFAM" id="SSF51182">
    <property type="entry name" value="RmlC-like cupins"/>
    <property type="match status" value="1"/>
</dbReference>
<dbReference type="EMBL" id="SDPP02000001">
    <property type="protein sequence ID" value="KAA1380937.1"/>
    <property type="molecule type" value="Genomic_DNA"/>
</dbReference>
<accession>A0A641ATV0</accession>
<dbReference type="AlphaFoldDB" id="A0A641ATV0"/>
<evidence type="ECO:0000313" key="1">
    <source>
        <dbReference type="EMBL" id="KAA1380937.1"/>
    </source>
</evidence>
<gene>
    <name evidence="1" type="ORF">ESP62_005335</name>
</gene>
<evidence type="ECO:0000313" key="2">
    <source>
        <dbReference type="Proteomes" id="UP001515100"/>
    </source>
</evidence>
<comment type="caution">
    <text evidence="1">The sequence shown here is derived from an EMBL/GenBank/DDBJ whole genome shotgun (WGS) entry which is preliminary data.</text>
</comment>
<organism evidence="1 2">
    <name type="scientific">Aeromicrobium fastidiosum</name>
    <dbReference type="NCBI Taxonomy" id="52699"/>
    <lineage>
        <taxon>Bacteria</taxon>
        <taxon>Bacillati</taxon>
        <taxon>Actinomycetota</taxon>
        <taxon>Actinomycetes</taxon>
        <taxon>Propionibacteriales</taxon>
        <taxon>Nocardioidaceae</taxon>
        <taxon>Aeromicrobium</taxon>
    </lineage>
</organism>
<dbReference type="Gene3D" id="2.60.120.10">
    <property type="entry name" value="Jelly Rolls"/>
    <property type="match status" value="1"/>
</dbReference>
<protein>
    <submittedName>
        <fullName evidence="1">Cupin domain-containing protein</fullName>
    </submittedName>
</protein>
<dbReference type="InterPro" id="IPR010424">
    <property type="entry name" value="EutQ"/>
</dbReference>
<dbReference type="OrthoDB" id="3828611at2"/>
<proteinExistence type="predicted"/>
<name>A0A641ATV0_9ACTN</name>
<dbReference type="InterPro" id="IPR011051">
    <property type="entry name" value="RmlC_Cupin_sf"/>
</dbReference>
<dbReference type="Pfam" id="PF06249">
    <property type="entry name" value="EutQ"/>
    <property type="match status" value="1"/>
</dbReference>
<reference evidence="1" key="1">
    <citation type="submission" date="2019-09" db="EMBL/GenBank/DDBJ databases">
        <authorList>
            <person name="Li J."/>
        </authorList>
    </citation>
    <scope>NUCLEOTIDE SEQUENCE [LARGE SCALE GENOMIC DNA]</scope>
    <source>
        <strain evidence="1">NRBC 14897</strain>
    </source>
</reference>
<sequence>MPGRAIIEPSPHGWVGVAMTEWELRAAEWTDQHPFDEYNFVLAGELHVESDGQVAVAAVGDTIRVRAGSTGRYWAPVYARMLSIYAPNPEGLDSQSMGLRRLDG</sequence>
<dbReference type="InterPro" id="IPR014710">
    <property type="entry name" value="RmlC-like_jellyroll"/>
</dbReference>
<dbReference type="Proteomes" id="UP001515100">
    <property type="component" value="Unassembled WGS sequence"/>
</dbReference>